<name>A0ACB8YTR9_CICIN</name>
<accession>A0ACB8YTR9</accession>
<keyword evidence="2" id="KW-1185">Reference proteome</keyword>
<dbReference type="Proteomes" id="UP001055811">
    <property type="component" value="Linkage Group LG09"/>
</dbReference>
<dbReference type="EMBL" id="CM042017">
    <property type="protein sequence ID" value="KAI3688636.1"/>
    <property type="molecule type" value="Genomic_DNA"/>
</dbReference>
<sequence length="80" mass="9222">MTYLRYLLFSYTSTHSRSRSNAILSLSTSDSPTSWERVARLAIDESFSIYSRFQNFCVVPMIFSSFLINLLSTSIYNVCD</sequence>
<organism evidence="1 2">
    <name type="scientific">Cichorium intybus</name>
    <name type="common">Chicory</name>
    <dbReference type="NCBI Taxonomy" id="13427"/>
    <lineage>
        <taxon>Eukaryota</taxon>
        <taxon>Viridiplantae</taxon>
        <taxon>Streptophyta</taxon>
        <taxon>Embryophyta</taxon>
        <taxon>Tracheophyta</taxon>
        <taxon>Spermatophyta</taxon>
        <taxon>Magnoliopsida</taxon>
        <taxon>eudicotyledons</taxon>
        <taxon>Gunneridae</taxon>
        <taxon>Pentapetalae</taxon>
        <taxon>asterids</taxon>
        <taxon>campanulids</taxon>
        <taxon>Asterales</taxon>
        <taxon>Asteraceae</taxon>
        <taxon>Cichorioideae</taxon>
        <taxon>Cichorieae</taxon>
        <taxon>Cichoriinae</taxon>
        <taxon>Cichorium</taxon>
    </lineage>
</organism>
<proteinExistence type="predicted"/>
<comment type="caution">
    <text evidence="1">The sequence shown here is derived from an EMBL/GenBank/DDBJ whole genome shotgun (WGS) entry which is preliminary data.</text>
</comment>
<evidence type="ECO:0000313" key="2">
    <source>
        <dbReference type="Proteomes" id="UP001055811"/>
    </source>
</evidence>
<evidence type="ECO:0000313" key="1">
    <source>
        <dbReference type="EMBL" id="KAI3688636.1"/>
    </source>
</evidence>
<reference evidence="1 2" key="2">
    <citation type="journal article" date="2022" name="Mol. Ecol. Resour.">
        <title>The genomes of chicory, endive, great burdock and yacon provide insights into Asteraceae paleo-polyploidization history and plant inulin production.</title>
        <authorList>
            <person name="Fan W."/>
            <person name="Wang S."/>
            <person name="Wang H."/>
            <person name="Wang A."/>
            <person name="Jiang F."/>
            <person name="Liu H."/>
            <person name="Zhao H."/>
            <person name="Xu D."/>
            <person name="Zhang Y."/>
        </authorList>
    </citation>
    <scope>NUCLEOTIDE SEQUENCE [LARGE SCALE GENOMIC DNA]</scope>
    <source>
        <strain evidence="2">cv. Punajuju</strain>
        <tissue evidence="1">Leaves</tissue>
    </source>
</reference>
<reference evidence="2" key="1">
    <citation type="journal article" date="2022" name="Mol. Ecol. Resour.">
        <title>The genomes of chicory, endive, great burdock and yacon provide insights into Asteraceae palaeo-polyploidization history and plant inulin production.</title>
        <authorList>
            <person name="Fan W."/>
            <person name="Wang S."/>
            <person name="Wang H."/>
            <person name="Wang A."/>
            <person name="Jiang F."/>
            <person name="Liu H."/>
            <person name="Zhao H."/>
            <person name="Xu D."/>
            <person name="Zhang Y."/>
        </authorList>
    </citation>
    <scope>NUCLEOTIDE SEQUENCE [LARGE SCALE GENOMIC DNA]</scope>
    <source>
        <strain evidence="2">cv. Punajuju</strain>
    </source>
</reference>
<protein>
    <submittedName>
        <fullName evidence="1">Uncharacterized protein</fullName>
    </submittedName>
</protein>
<gene>
    <name evidence="1" type="ORF">L2E82_46362</name>
</gene>